<dbReference type="InterPro" id="IPR058530">
    <property type="entry name" value="Baseplate_J-like_C"/>
</dbReference>
<dbReference type="OrthoDB" id="2554267at2"/>
<dbReference type="PANTHER" id="PTHR37829:SF3">
    <property type="entry name" value="PROTEIN JAYE-RELATED"/>
    <property type="match status" value="1"/>
</dbReference>
<accession>A0A4R2RLH6</accession>
<name>A0A4R2RLH6_9FIRM</name>
<dbReference type="PANTHER" id="PTHR37829">
    <property type="entry name" value="PHAGE-LIKE ELEMENT PBSX PROTEIN XKDT"/>
    <property type="match status" value="1"/>
</dbReference>
<dbReference type="EMBL" id="SLXT01000008">
    <property type="protein sequence ID" value="TCP64780.1"/>
    <property type="molecule type" value="Genomic_DNA"/>
</dbReference>
<feature type="domain" description="Baseplate J-like C-terminal" evidence="3">
    <location>
        <begin position="252"/>
        <end position="335"/>
    </location>
</feature>
<dbReference type="Pfam" id="PF26079">
    <property type="entry name" value="Baseplate_J_C"/>
    <property type="match status" value="1"/>
</dbReference>
<proteinExistence type="inferred from homology"/>
<evidence type="ECO:0000256" key="1">
    <source>
        <dbReference type="ARBA" id="ARBA00038087"/>
    </source>
</evidence>
<dbReference type="AlphaFoldDB" id="A0A4R2RLH6"/>
<evidence type="ECO:0000259" key="3">
    <source>
        <dbReference type="Pfam" id="PF26079"/>
    </source>
</evidence>
<evidence type="ECO:0000259" key="2">
    <source>
        <dbReference type="Pfam" id="PF26078"/>
    </source>
</evidence>
<feature type="domain" description="Baseplate J-like central" evidence="2">
    <location>
        <begin position="174"/>
        <end position="244"/>
    </location>
</feature>
<sequence length="337" mass="35855">MYESQTYAAILQRMLDRVPADLDKREGSVIYDALAPAAAELAQAYVNLDLFLKLGFAATASGEWLDKRAAEQGVTRKQATPARREGIFNVPVTTGARFFIDGLYFVVMEGGTAATLECETDGTRGNRPNGTLLPVDYIDGLSSATLGAVLVPGTDTESDESLRERLLKKVRSPATSGNMAHYLQWAKEVAGVGGAKVFPMWNGPGTIKVVIVNSEKKPASAQLAADVAAYIESVRPIGANVTVVTANAVPIHVTATITLSSGYVLGDVQSAVTRLVNEYIANIVFKSAYISYAKIGSLLLDTPGIADYRDLRVNGTAVNVEMAPDDVPVSGKVELIV</sequence>
<organism evidence="4 5">
    <name type="scientific">Heliophilum fasciatum</name>
    <dbReference type="NCBI Taxonomy" id="35700"/>
    <lineage>
        <taxon>Bacteria</taxon>
        <taxon>Bacillati</taxon>
        <taxon>Bacillota</taxon>
        <taxon>Clostridia</taxon>
        <taxon>Eubacteriales</taxon>
        <taxon>Heliobacteriaceae</taxon>
        <taxon>Heliophilum</taxon>
    </lineage>
</organism>
<evidence type="ECO:0000313" key="4">
    <source>
        <dbReference type="EMBL" id="TCP64780.1"/>
    </source>
</evidence>
<gene>
    <name evidence="4" type="ORF">EDD73_108133</name>
</gene>
<evidence type="ECO:0000313" key="5">
    <source>
        <dbReference type="Proteomes" id="UP000294813"/>
    </source>
</evidence>
<dbReference type="Proteomes" id="UP000294813">
    <property type="component" value="Unassembled WGS sequence"/>
</dbReference>
<reference evidence="4 5" key="1">
    <citation type="submission" date="2019-03" db="EMBL/GenBank/DDBJ databases">
        <title>Genomic Encyclopedia of Type Strains, Phase IV (KMG-IV): sequencing the most valuable type-strain genomes for metagenomic binning, comparative biology and taxonomic classification.</title>
        <authorList>
            <person name="Goeker M."/>
        </authorList>
    </citation>
    <scope>NUCLEOTIDE SEQUENCE [LARGE SCALE GENOMIC DNA]</scope>
    <source>
        <strain evidence="4 5">DSM 11170</strain>
    </source>
</reference>
<dbReference type="InterPro" id="IPR052399">
    <property type="entry name" value="Phage_Baseplate_Assmbl_Protein"/>
</dbReference>
<comment type="caution">
    <text evidence="4">The sequence shown here is derived from an EMBL/GenBank/DDBJ whole genome shotgun (WGS) entry which is preliminary data.</text>
</comment>
<dbReference type="Pfam" id="PF26078">
    <property type="entry name" value="Baseplate_J_M"/>
    <property type="match status" value="1"/>
</dbReference>
<dbReference type="RefSeq" id="WP_131918919.1">
    <property type="nucleotide sequence ID" value="NZ_JAOQNU010000008.1"/>
</dbReference>
<keyword evidence="5" id="KW-1185">Reference proteome</keyword>
<protein>
    <submittedName>
        <fullName evidence="4">Putative phage protein gp47/JayE</fullName>
    </submittedName>
</protein>
<comment type="similarity">
    <text evidence="1">Belongs to the Mu gp47/PBSX XkdT family.</text>
</comment>
<dbReference type="InterPro" id="IPR058531">
    <property type="entry name" value="Baseplate_J_M"/>
</dbReference>